<organism evidence="1 2">
    <name type="scientific">Photobacterium ganghwense</name>
    <dbReference type="NCBI Taxonomy" id="320778"/>
    <lineage>
        <taxon>Bacteria</taxon>
        <taxon>Pseudomonadati</taxon>
        <taxon>Pseudomonadota</taxon>
        <taxon>Gammaproteobacteria</taxon>
        <taxon>Vibrionales</taxon>
        <taxon>Vibrionaceae</taxon>
        <taxon>Photobacterium</taxon>
    </lineage>
</organism>
<dbReference type="AlphaFoldDB" id="A0A0J1K6P5"/>
<protein>
    <recommendedName>
        <fullName evidence="3">Polymerase nucleotidyl transferase domain-containing protein</fullName>
    </recommendedName>
</protein>
<proteinExistence type="predicted"/>
<comment type="caution">
    <text evidence="1">The sequence shown here is derived from an EMBL/GenBank/DDBJ whole genome shotgun (WGS) entry which is preliminary data.</text>
</comment>
<reference evidence="1 2" key="1">
    <citation type="submission" date="2015-05" db="EMBL/GenBank/DDBJ databases">
        <title>Photobacterium galathea sp. nov.</title>
        <authorList>
            <person name="Machado H."/>
            <person name="Gram L."/>
        </authorList>
    </citation>
    <scope>NUCLEOTIDE SEQUENCE [LARGE SCALE GENOMIC DNA]</scope>
    <source>
        <strain evidence="1 2">DSM 22954</strain>
    </source>
</reference>
<dbReference type="InterPro" id="IPR043519">
    <property type="entry name" value="NT_sf"/>
</dbReference>
<gene>
    <name evidence="1" type="ORF">ABT57_10185</name>
</gene>
<dbReference type="Proteomes" id="UP000035909">
    <property type="component" value="Unassembled WGS sequence"/>
</dbReference>
<sequence length="200" mass="22115">MNREWDTQLLKDLPHQQQLVASSVEVFACHEDVLAGVLVGSLAGGTGDRVSDADILFFTRNGFHRQTASYFAAFEAGKAIFYRLIGEHNDKACFRKYLFEDLTSAEIHCADVAEAISLSQPCVVLFDKAGVVNSKLTDDPAPQHATFPVYPYGDEGLMWELLTCMKWLSRGEANAAKQYLKKLAAALPEPEGQEESHDDS</sequence>
<evidence type="ECO:0000313" key="2">
    <source>
        <dbReference type="Proteomes" id="UP000035909"/>
    </source>
</evidence>
<evidence type="ECO:0008006" key="3">
    <source>
        <dbReference type="Google" id="ProtNLM"/>
    </source>
</evidence>
<evidence type="ECO:0000313" key="1">
    <source>
        <dbReference type="EMBL" id="KLV10017.1"/>
    </source>
</evidence>
<name>A0A0J1K6P5_9GAMM</name>
<dbReference type="Gene3D" id="3.30.460.10">
    <property type="entry name" value="Beta Polymerase, domain 2"/>
    <property type="match status" value="1"/>
</dbReference>
<dbReference type="RefSeq" id="WP_047885105.1">
    <property type="nucleotide sequence ID" value="NZ_CP071326.1"/>
</dbReference>
<dbReference type="PATRIC" id="fig|320778.3.peg.2220"/>
<dbReference type="SUPFAM" id="SSF81301">
    <property type="entry name" value="Nucleotidyltransferase"/>
    <property type="match status" value="1"/>
</dbReference>
<dbReference type="EMBL" id="LDOU01000007">
    <property type="protein sequence ID" value="KLV10017.1"/>
    <property type="molecule type" value="Genomic_DNA"/>
</dbReference>
<keyword evidence="2" id="KW-1185">Reference proteome</keyword>
<dbReference type="OrthoDB" id="5869372at2"/>
<accession>A0A0J1K6P5</accession>